<proteinExistence type="inferred from homology"/>
<dbReference type="SUPFAM" id="SSF52080">
    <property type="entry name" value="Ribosomal proteins L15p and L18e"/>
    <property type="match status" value="1"/>
</dbReference>
<gene>
    <name evidence="4" type="primary">rplO</name>
    <name evidence="7" type="ORF">C3F09_06440</name>
</gene>
<keyword evidence="2 4" id="KW-0689">Ribosomal protein</keyword>
<sequence>MKLHTLKPPQGSRTNRKRVGRGAGSGMGETSTRGHKGAKARSGYKHKRGFEGGQMPLHRRLPKIGFTNIFKQDYQVINLKDLARMDSGEITVDSLKAAGIIRSSRLPVKVLGGGAIDKPYTVKAAAFSKSAVSKIEAAGGKAEVTK</sequence>
<comment type="subunit">
    <text evidence="4">Part of the 50S ribosomal subunit.</text>
</comment>
<dbReference type="GO" id="GO:0022625">
    <property type="term" value="C:cytosolic large ribosomal subunit"/>
    <property type="evidence" value="ECO:0007669"/>
    <property type="project" value="TreeGrafter"/>
</dbReference>
<accession>A0A855X757</accession>
<keyword evidence="3 4" id="KW-0687">Ribonucleoprotein</keyword>
<dbReference type="HAMAP" id="MF_01341">
    <property type="entry name" value="Ribosomal_uL15"/>
    <property type="match status" value="1"/>
</dbReference>
<dbReference type="PANTHER" id="PTHR12934:SF11">
    <property type="entry name" value="LARGE RIBOSOMAL SUBUNIT PROTEIN UL15M"/>
    <property type="match status" value="1"/>
</dbReference>
<dbReference type="InterPro" id="IPR005749">
    <property type="entry name" value="Ribosomal_uL15_bac-type"/>
</dbReference>
<evidence type="ECO:0000256" key="3">
    <source>
        <dbReference type="ARBA" id="ARBA00023274"/>
    </source>
</evidence>
<dbReference type="InterPro" id="IPR030878">
    <property type="entry name" value="Ribosomal_uL15"/>
</dbReference>
<dbReference type="Pfam" id="PF00828">
    <property type="entry name" value="Ribosomal_L27A"/>
    <property type="match status" value="1"/>
</dbReference>
<feature type="region of interest" description="Disordered" evidence="5">
    <location>
        <begin position="1"/>
        <end position="56"/>
    </location>
</feature>
<evidence type="ECO:0000313" key="7">
    <source>
        <dbReference type="EMBL" id="PWB72601.1"/>
    </source>
</evidence>
<organism evidence="7 8">
    <name type="scientific">candidate division GN15 bacterium</name>
    <dbReference type="NCBI Taxonomy" id="2072418"/>
    <lineage>
        <taxon>Bacteria</taxon>
        <taxon>candidate division GN15</taxon>
    </lineage>
</organism>
<keyword evidence="4" id="KW-0694">RNA-binding</keyword>
<keyword evidence="4" id="KW-0699">rRNA-binding</keyword>
<dbReference type="EMBL" id="PQAP01000080">
    <property type="protein sequence ID" value="PWB72601.1"/>
    <property type="molecule type" value="Genomic_DNA"/>
</dbReference>
<dbReference type="InterPro" id="IPR021131">
    <property type="entry name" value="Ribosomal_uL15/eL18"/>
</dbReference>
<evidence type="ECO:0000256" key="4">
    <source>
        <dbReference type="HAMAP-Rule" id="MF_01341"/>
    </source>
</evidence>
<dbReference type="Gene3D" id="3.100.10.10">
    <property type="match status" value="1"/>
</dbReference>
<reference evidence="7 8" key="1">
    <citation type="journal article" date="2018" name="ISME J.">
        <title>A methanotrophic archaeon couples anaerobic oxidation of methane to Fe(III) reduction.</title>
        <authorList>
            <person name="Cai C."/>
            <person name="Leu A.O."/>
            <person name="Xie G.J."/>
            <person name="Guo J."/>
            <person name="Feng Y."/>
            <person name="Zhao J.X."/>
            <person name="Tyson G.W."/>
            <person name="Yuan Z."/>
            <person name="Hu S."/>
        </authorList>
    </citation>
    <scope>NUCLEOTIDE SEQUENCE [LARGE SCALE GENOMIC DNA]</scope>
    <source>
        <strain evidence="7">FeB_12</strain>
    </source>
</reference>
<dbReference type="PANTHER" id="PTHR12934">
    <property type="entry name" value="50S RIBOSOMAL PROTEIN L15"/>
    <property type="match status" value="1"/>
</dbReference>
<evidence type="ECO:0000313" key="8">
    <source>
        <dbReference type="Proteomes" id="UP000250918"/>
    </source>
</evidence>
<dbReference type="AlphaFoldDB" id="A0A855X757"/>
<comment type="similarity">
    <text evidence="1 4">Belongs to the universal ribosomal protein uL15 family.</text>
</comment>
<dbReference type="NCBIfam" id="TIGR01071">
    <property type="entry name" value="rplO_bact"/>
    <property type="match status" value="1"/>
</dbReference>
<dbReference type="GO" id="GO:0003735">
    <property type="term" value="F:structural constituent of ribosome"/>
    <property type="evidence" value="ECO:0007669"/>
    <property type="project" value="InterPro"/>
</dbReference>
<comment type="caution">
    <text evidence="7">The sequence shown here is derived from an EMBL/GenBank/DDBJ whole genome shotgun (WGS) entry which is preliminary data.</text>
</comment>
<dbReference type="GO" id="GO:0006412">
    <property type="term" value="P:translation"/>
    <property type="evidence" value="ECO:0007669"/>
    <property type="project" value="UniProtKB-UniRule"/>
</dbReference>
<dbReference type="InterPro" id="IPR036227">
    <property type="entry name" value="Ribosomal_uL15/eL18_sf"/>
</dbReference>
<name>A0A855X757_9BACT</name>
<evidence type="ECO:0000259" key="6">
    <source>
        <dbReference type="Pfam" id="PF00828"/>
    </source>
</evidence>
<evidence type="ECO:0000256" key="2">
    <source>
        <dbReference type="ARBA" id="ARBA00022980"/>
    </source>
</evidence>
<feature type="domain" description="Large ribosomal subunit protein uL15/eL18" evidence="6">
    <location>
        <begin position="77"/>
        <end position="143"/>
    </location>
</feature>
<protein>
    <recommendedName>
        <fullName evidence="4">Large ribosomal subunit protein uL15</fullName>
    </recommendedName>
</protein>
<dbReference type="GO" id="GO:0019843">
    <property type="term" value="F:rRNA binding"/>
    <property type="evidence" value="ECO:0007669"/>
    <property type="project" value="UniProtKB-UniRule"/>
</dbReference>
<comment type="function">
    <text evidence="4">Binds to the 23S rRNA.</text>
</comment>
<evidence type="ECO:0000256" key="5">
    <source>
        <dbReference type="SAM" id="MobiDB-lite"/>
    </source>
</evidence>
<evidence type="ECO:0000256" key="1">
    <source>
        <dbReference type="ARBA" id="ARBA00007320"/>
    </source>
</evidence>
<feature type="compositionally biased region" description="Basic residues" evidence="5">
    <location>
        <begin position="33"/>
        <end position="48"/>
    </location>
</feature>
<dbReference type="Proteomes" id="UP000250918">
    <property type="component" value="Unassembled WGS sequence"/>
</dbReference>